<keyword evidence="9" id="KW-1185">Reference proteome</keyword>
<dbReference type="PANTHER" id="PTHR13789:SF316">
    <property type="entry name" value="FAD-BINDING DOMAIN-CONTAINING PROTEIN"/>
    <property type="match status" value="1"/>
</dbReference>
<proteinExistence type="inferred from homology"/>
<dbReference type="Proteomes" id="UP001465668">
    <property type="component" value="Unassembled WGS sequence"/>
</dbReference>
<dbReference type="InterPro" id="IPR036188">
    <property type="entry name" value="FAD/NAD-bd_sf"/>
</dbReference>
<evidence type="ECO:0000259" key="7">
    <source>
        <dbReference type="Pfam" id="PF01494"/>
    </source>
</evidence>
<dbReference type="InterPro" id="IPR050493">
    <property type="entry name" value="FAD-dep_Monooxygenase_BioMet"/>
</dbReference>
<feature type="domain" description="FAD-binding" evidence="7">
    <location>
        <begin position="7"/>
        <end position="339"/>
    </location>
</feature>
<comment type="similarity">
    <text evidence="2">Belongs to the paxM FAD-dependent monooxygenase family.</text>
</comment>
<keyword evidence="6" id="KW-0503">Monooxygenase</keyword>
<evidence type="ECO:0000256" key="2">
    <source>
        <dbReference type="ARBA" id="ARBA00007992"/>
    </source>
</evidence>
<organism evidence="8 9">
    <name type="scientific">Seiridium cardinale</name>
    <dbReference type="NCBI Taxonomy" id="138064"/>
    <lineage>
        <taxon>Eukaryota</taxon>
        <taxon>Fungi</taxon>
        <taxon>Dikarya</taxon>
        <taxon>Ascomycota</taxon>
        <taxon>Pezizomycotina</taxon>
        <taxon>Sordariomycetes</taxon>
        <taxon>Xylariomycetidae</taxon>
        <taxon>Amphisphaeriales</taxon>
        <taxon>Sporocadaceae</taxon>
        <taxon>Seiridium</taxon>
    </lineage>
</organism>
<comment type="caution">
    <text evidence="8">The sequence shown here is derived from an EMBL/GenBank/DDBJ whole genome shotgun (WGS) entry which is preliminary data.</text>
</comment>
<evidence type="ECO:0000256" key="3">
    <source>
        <dbReference type="ARBA" id="ARBA00022630"/>
    </source>
</evidence>
<protein>
    <submittedName>
        <fullName evidence="8">Salicylate hydroxylase</fullName>
    </submittedName>
</protein>
<keyword evidence="5" id="KW-0560">Oxidoreductase</keyword>
<sequence>MLSSPENVAIIGGGLAGVAMALALIELSIPTTIYEARSTHSASKTSSGALMLSPNGLRILDRLGVYPQLKEKSFPFEHVYYKNAAEETLDRYPLGDEDAYGYKAFRIYRQELLDILYDACFQRNIPVKFNKKFVKITSETSTGVSFELADGTMETASLLIGADGIHSKLREYVSPGIQKKFMGMTALTWQTPTSQLRIPEDKDYKFPVSVLSPNGVFVLAPQKRDGSAMLSGTQFPIADQPREGWDQLMADKQGLKDKVRQNMESWPDIIKSVLEDIDEDTMNMWVFYAIPRLQNWTSEKHHRVIILGDAAHAIPPTTGNGASQAFEDVMSLALVLSTLRKHTGLKWEDASKFWQKMRQERVDELLELTKKLNNKRLPLEKQKLLDKEDIWVDKSTEDPRQMAWLYVPRTEEQIQAWAEEELKKAL</sequence>
<dbReference type="Gene3D" id="3.50.50.60">
    <property type="entry name" value="FAD/NAD(P)-binding domain"/>
    <property type="match status" value="1"/>
</dbReference>
<gene>
    <name evidence="8" type="ORF">SCAR479_01529</name>
</gene>
<evidence type="ECO:0000256" key="4">
    <source>
        <dbReference type="ARBA" id="ARBA00022827"/>
    </source>
</evidence>
<dbReference type="PANTHER" id="PTHR13789">
    <property type="entry name" value="MONOOXYGENASE"/>
    <property type="match status" value="1"/>
</dbReference>
<keyword evidence="4" id="KW-0274">FAD</keyword>
<dbReference type="InterPro" id="IPR002938">
    <property type="entry name" value="FAD-bd"/>
</dbReference>
<reference evidence="8 9" key="1">
    <citation type="submission" date="2024-02" db="EMBL/GenBank/DDBJ databases">
        <title>First draft genome assembly of two strains of Seiridium cardinale.</title>
        <authorList>
            <person name="Emiliani G."/>
            <person name="Scali E."/>
        </authorList>
    </citation>
    <scope>NUCLEOTIDE SEQUENCE [LARGE SCALE GENOMIC DNA]</scope>
    <source>
        <strain evidence="8 9">BM-138-000479</strain>
    </source>
</reference>
<comment type="pathway">
    <text evidence="1">Secondary metabolite biosynthesis.</text>
</comment>
<dbReference type="SUPFAM" id="SSF51905">
    <property type="entry name" value="FAD/NAD(P)-binding domain"/>
    <property type="match status" value="1"/>
</dbReference>
<dbReference type="Pfam" id="PF01494">
    <property type="entry name" value="FAD_binding_3"/>
    <property type="match status" value="1"/>
</dbReference>
<evidence type="ECO:0000313" key="9">
    <source>
        <dbReference type="Proteomes" id="UP001465668"/>
    </source>
</evidence>
<keyword evidence="3" id="KW-0285">Flavoprotein</keyword>
<name>A0ABR2Y5U3_9PEZI</name>
<accession>A0ABR2Y5U3</accession>
<evidence type="ECO:0000256" key="6">
    <source>
        <dbReference type="ARBA" id="ARBA00023033"/>
    </source>
</evidence>
<evidence type="ECO:0000256" key="5">
    <source>
        <dbReference type="ARBA" id="ARBA00023002"/>
    </source>
</evidence>
<dbReference type="PRINTS" id="PR00420">
    <property type="entry name" value="RNGMNOXGNASE"/>
</dbReference>
<evidence type="ECO:0000256" key="1">
    <source>
        <dbReference type="ARBA" id="ARBA00005179"/>
    </source>
</evidence>
<evidence type="ECO:0000313" key="8">
    <source>
        <dbReference type="EMBL" id="KAK9781658.1"/>
    </source>
</evidence>
<dbReference type="EMBL" id="JARVKM010000003">
    <property type="protein sequence ID" value="KAK9781658.1"/>
    <property type="molecule type" value="Genomic_DNA"/>
</dbReference>